<gene>
    <name evidence="2" type="ORF">SHM7688_01819</name>
</gene>
<evidence type="ECO:0000313" key="3">
    <source>
        <dbReference type="Proteomes" id="UP000054823"/>
    </source>
</evidence>
<organism evidence="2 3">
    <name type="scientific">Shimia marina</name>
    <dbReference type="NCBI Taxonomy" id="321267"/>
    <lineage>
        <taxon>Bacteria</taxon>
        <taxon>Pseudomonadati</taxon>
        <taxon>Pseudomonadota</taxon>
        <taxon>Alphaproteobacteria</taxon>
        <taxon>Rhodobacterales</taxon>
        <taxon>Roseobacteraceae</taxon>
    </lineage>
</organism>
<name>A0A0P1EQB7_9RHOB</name>
<dbReference type="Gene3D" id="3.10.129.10">
    <property type="entry name" value="Hotdog Thioesterase"/>
    <property type="match status" value="1"/>
</dbReference>
<dbReference type="RefSeq" id="WP_058239586.1">
    <property type="nucleotide sequence ID" value="NZ_CYPW01000017.1"/>
</dbReference>
<dbReference type="SUPFAM" id="SSF54637">
    <property type="entry name" value="Thioesterase/thiol ester dehydrase-isomerase"/>
    <property type="match status" value="1"/>
</dbReference>
<evidence type="ECO:0000313" key="2">
    <source>
        <dbReference type="EMBL" id="CUH52373.1"/>
    </source>
</evidence>
<reference evidence="2 3" key="1">
    <citation type="submission" date="2015-09" db="EMBL/GenBank/DDBJ databases">
        <authorList>
            <consortium name="Swine Surveillance"/>
        </authorList>
    </citation>
    <scope>NUCLEOTIDE SEQUENCE [LARGE SCALE GENOMIC DNA]</scope>
    <source>
        <strain evidence="2 3">CECT 7688</strain>
    </source>
</reference>
<evidence type="ECO:0000259" key="1">
    <source>
        <dbReference type="Pfam" id="PF01575"/>
    </source>
</evidence>
<dbReference type="CDD" id="cd03453">
    <property type="entry name" value="SAV4209_like"/>
    <property type="match status" value="1"/>
</dbReference>
<dbReference type="InterPro" id="IPR002539">
    <property type="entry name" value="MaoC-like_dom"/>
</dbReference>
<keyword evidence="3" id="KW-1185">Reference proteome</keyword>
<dbReference type="AlphaFoldDB" id="A0A0P1EQB7"/>
<dbReference type="PANTHER" id="PTHR43841:SF3">
    <property type="entry name" value="(3R)-HYDROXYACYL-ACP DEHYDRATASE SUBUNIT HADB"/>
    <property type="match status" value="1"/>
</dbReference>
<dbReference type="OrthoDB" id="9796589at2"/>
<dbReference type="Pfam" id="PF01575">
    <property type="entry name" value="MaoC_dehydratas"/>
    <property type="match status" value="1"/>
</dbReference>
<dbReference type="Proteomes" id="UP000054823">
    <property type="component" value="Unassembled WGS sequence"/>
</dbReference>
<dbReference type="GO" id="GO:0005835">
    <property type="term" value="C:fatty acid synthase complex"/>
    <property type="evidence" value="ECO:0007669"/>
    <property type="project" value="InterPro"/>
</dbReference>
<accession>A0A0P1EQB7</accession>
<dbReference type="STRING" id="321267.SHM7688_01819"/>
<sequence>MTVTPTTAQVGDSLPPLTFGPISRSTLALYAGASGDHNPIHIDLDFARAAGMDDVFAHGMLSMAQLGRLATDWAGQDRLRSLSTRFTAITPVGAVLTCTGQVTHRHEEHGRVLLTVKLAAHLEDGTQTLRGEAKICGTAAP</sequence>
<dbReference type="InterPro" id="IPR003965">
    <property type="entry name" value="Fatty_acid_synthase"/>
</dbReference>
<dbReference type="PANTHER" id="PTHR43841">
    <property type="entry name" value="3-HYDROXYACYL-THIOESTER DEHYDRATASE HTDX-RELATED"/>
    <property type="match status" value="1"/>
</dbReference>
<dbReference type="GO" id="GO:0004312">
    <property type="term" value="F:fatty acid synthase activity"/>
    <property type="evidence" value="ECO:0007669"/>
    <property type="project" value="InterPro"/>
</dbReference>
<protein>
    <submittedName>
        <fullName evidence="2">(3R)-hydroxyacyl-ACP dehydratase subunit HadB</fullName>
    </submittedName>
</protein>
<dbReference type="EMBL" id="CYPW01000017">
    <property type="protein sequence ID" value="CUH52373.1"/>
    <property type="molecule type" value="Genomic_DNA"/>
</dbReference>
<dbReference type="GO" id="GO:0006633">
    <property type="term" value="P:fatty acid biosynthetic process"/>
    <property type="evidence" value="ECO:0007669"/>
    <property type="project" value="InterPro"/>
</dbReference>
<dbReference type="PRINTS" id="PR01483">
    <property type="entry name" value="FASYNTHASE"/>
</dbReference>
<dbReference type="InterPro" id="IPR029069">
    <property type="entry name" value="HotDog_dom_sf"/>
</dbReference>
<feature type="domain" description="MaoC-like" evidence="1">
    <location>
        <begin position="21"/>
        <end position="106"/>
    </location>
</feature>
<proteinExistence type="predicted"/>